<sequence length="342" mass="38416">MTTIREIAAACNVSTATVSNILNGKAKASKETIELVRKTAQRLNYTPNYIAKNLKLKTSNTIGVIAEDMTVFNSPDIIDGITEYCEEHKYQILLTNLRLFQKFGDFYYTKNNLGQLINYEINELRSRQARAIIYVAPHVRDIKTVSSGLNLPIVMAYCTSPDPGVPSVLADDEDGFYRITKSVLKKGFRHPGLIAGKPGSYHTAERLKGFRRALLEFHFPFSEKFVYYGEWNRRTGCEGAAALMGKSVDSILCMSDIIAGGVYDWCHDQNITPGKDIPVTGFDNRELSAYLYPPLTTVNLPLKQIGRKSCEVADHMIADGENHRLEKQYLKIKCKVVNRTSL</sequence>
<keyword evidence="2 6" id="KW-0238">DNA-binding</keyword>
<dbReference type="CDD" id="cd01392">
    <property type="entry name" value="HTH_LacI"/>
    <property type="match status" value="1"/>
</dbReference>
<dbReference type="InterPro" id="IPR000843">
    <property type="entry name" value="HTH_LacI"/>
</dbReference>
<accession>A0ABR7FUN2</accession>
<dbReference type="PANTHER" id="PTHR30146">
    <property type="entry name" value="LACI-RELATED TRANSCRIPTIONAL REPRESSOR"/>
    <property type="match status" value="1"/>
</dbReference>
<dbReference type="SMART" id="SM00354">
    <property type="entry name" value="HTH_LACI"/>
    <property type="match status" value="1"/>
</dbReference>
<name>A0ABR7FUN2_9FIRM</name>
<dbReference type="PROSITE" id="PS50943">
    <property type="entry name" value="HTH_CROC1"/>
    <property type="match status" value="1"/>
</dbReference>
<organism evidence="6 7">
    <name type="scientific">Anaerostipes hominis</name>
    <name type="common">ex Liu et al. 2021</name>
    <dbReference type="NCBI Taxonomy" id="2763018"/>
    <lineage>
        <taxon>Bacteria</taxon>
        <taxon>Bacillati</taxon>
        <taxon>Bacillota</taxon>
        <taxon>Clostridia</taxon>
        <taxon>Lachnospirales</taxon>
        <taxon>Lachnospiraceae</taxon>
        <taxon>Anaerostipes</taxon>
    </lineage>
</organism>
<evidence type="ECO:0000313" key="7">
    <source>
        <dbReference type="Proteomes" id="UP000635828"/>
    </source>
</evidence>
<dbReference type="InterPro" id="IPR046335">
    <property type="entry name" value="LacI/GalR-like_sensor"/>
</dbReference>
<evidence type="ECO:0000256" key="3">
    <source>
        <dbReference type="ARBA" id="ARBA00023163"/>
    </source>
</evidence>
<feature type="domain" description="HTH lacI-type" evidence="4">
    <location>
        <begin position="2"/>
        <end position="56"/>
    </location>
</feature>
<evidence type="ECO:0000313" key="6">
    <source>
        <dbReference type="EMBL" id="MBC5678900.1"/>
    </source>
</evidence>
<dbReference type="SUPFAM" id="SSF47413">
    <property type="entry name" value="lambda repressor-like DNA-binding domains"/>
    <property type="match status" value="1"/>
</dbReference>
<dbReference type="Pfam" id="PF13377">
    <property type="entry name" value="Peripla_BP_3"/>
    <property type="match status" value="1"/>
</dbReference>
<dbReference type="Gene3D" id="1.10.260.40">
    <property type="entry name" value="lambda repressor-like DNA-binding domains"/>
    <property type="match status" value="1"/>
</dbReference>
<dbReference type="PANTHER" id="PTHR30146:SF109">
    <property type="entry name" value="HTH-TYPE TRANSCRIPTIONAL REGULATOR GALS"/>
    <property type="match status" value="1"/>
</dbReference>
<dbReference type="InterPro" id="IPR028082">
    <property type="entry name" value="Peripla_BP_I"/>
</dbReference>
<keyword evidence="7" id="KW-1185">Reference proteome</keyword>
<dbReference type="Pfam" id="PF00356">
    <property type="entry name" value="LacI"/>
    <property type="match status" value="1"/>
</dbReference>
<proteinExistence type="predicted"/>
<protein>
    <submittedName>
        <fullName evidence="6">LacI family DNA-binding transcriptional regulator</fullName>
    </submittedName>
</protein>
<dbReference type="EMBL" id="JACOOS010000024">
    <property type="protein sequence ID" value="MBC5678900.1"/>
    <property type="molecule type" value="Genomic_DNA"/>
</dbReference>
<dbReference type="GO" id="GO:0003677">
    <property type="term" value="F:DNA binding"/>
    <property type="evidence" value="ECO:0007669"/>
    <property type="project" value="UniProtKB-KW"/>
</dbReference>
<reference evidence="6 7" key="1">
    <citation type="submission" date="2020-08" db="EMBL/GenBank/DDBJ databases">
        <title>Genome public.</title>
        <authorList>
            <person name="Liu C."/>
            <person name="Sun Q."/>
        </authorList>
    </citation>
    <scope>NUCLEOTIDE SEQUENCE [LARGE SCALE GENOMIC DNA]</scope>
    <source>
        <strain evidence="6 7">NSJ-7</strain>
    </source>
</reference>
<dbReference type="Proteomes" id="UP000635828">
    <property type="component" value="Unassembled WGS sequence"/>
</dbReference>
<dbReference type="InterPro" id="IPR010982">
    <property type="entry name" value="Lambda_DNA-bd_dom_sf"/>
</dbReference>
<evidence type="ECO:0000259" key="5">
    <source>
        <dbReference type="PROSITE" id="PS50943"/>
    </source>
</evidence>
<dbReference type="InterPro" id="IPR001387">
    <property type="entry name" value="Cro/C1-type_HTH"/>
</dbReference>
<gene>
    <name evidence="6" type="ORF">H8S22_15370</name>
</gene>
<feature type="domain" description="HTH cro/C1-type" evidence="5">
    <location>
        <begin position="3"/>
        <end position="50"/>
    </location>
</feature>
<keyword evidence="3" id="KW-0804">Transcription</keyword>
<comment type="caution">
    <text evidence="6">The sequence shown here is derived from an EMBL/GenBank/DDBJ whole genome shotgun (WGS) entry which is preliminary data.</text>
</comment>
<dbReference type="Gene3D" id="3.40.50.2300">
    <property type="match status" value="2"/>
</dbReference>
<dbReference type="CDD" id="cd06288">
    <property type="entry name" value="PBP1_sucrose_transcription_regulator"/>
    <property type="match status" value="1"/>
</dbReference>
<evidence type="ECO:0000256" key="2">
    <source>
        <dbReference type="ARBA" id="ARBA00023125"/>
    </source>
</evidence>
<keyword evidence="1" id="KW-0805">Transcription regulation</keyword>
<evidence type="ECO:0000256" key="1">
    <source>
        <dbReference type="ARBA" id="ARBA00023015"/>
    </source>
</evidence>
<dbReference type="SUPFAM" id="SSF53822">
    <property type="entry name" value="Periplasmic binding protein-like I"/>
    <property type="match status" value="1"/>
</dbReference>
<dbReference type="PROSITE" id="PS50932">
    <property type="entry name" value="HTH_LACI_2"/>
    <property type="match status" value="1"/>
</dbReference>
<dbReference type="RefSeq" id="WP_024729042.1">
    <property type="nucleotide sequence ID" value="NZ_JACOOS010000024.1"/>
</dbReference>
<evidence type="ECO:0000259" key="4">
    <source>
        <dbReference type="PROSITE" id="PS50932"/>
    </source>
</evidence>